<evidence type="ECO:0000313" key="14">
    <source>
        <dbReference type="EMBL" id="SDW90793.1"/>
    </source>
</evidence>
<organism evidence="12 15">
    <name type="scientific">Methanohalophilus halophilus</name>
    <dbReference type="NCBI Taxonomy" id="2177"/>
    <lineage>
        <taxon>Archaea</taxon>
        <taxon>Methanobacteriati</taxon>
        <taxon>Methanobacteriota</taxon>
        <taxon>Stenosarchaea group</taxon>
        <taxon>Methanomicrobia</taxon>
        <taxon>Methanosarcinales</taxon>
        <taxon>Methanosarcinaceae</taxon>
        <taxon>Methanohalophilus</taxon>
    </lineage>
</organism>
<dbReference type="PROSITE" id="PS51918">
    <property type="entry name" value="RADICAL_SAM"/>
    <property type="match status" value="1"/>
</dbReference>
<evidence type="ECO:0000313" key="15">
    <source>
        <dbReference type="Proteomes" id="UP000186879"/>
    </source>
</evidence>
<dbReference type="EMBL" id="RJJG01000003">
    <property type="protein sequence ID" value="RNI09916.1"/>
    <property type="molecule type" value="Genomic_DNA"/>
</dbReference>
<proteinExistence type="inferred from homology"/>
<dbReference type="SFLD" id="SFLDG01064">
    <property type="entry name" value="F420__menaquinone_cofactor_bio"/>
    <property type="match status" value="1"/>
</dbReference>
<keyword evidence="15" id="KW-1185">Reference proteome</keyword>
<dbReference type="GO" id="GO:0044689">
    <property type="term" value="F:7,8-didemethyl-8-hydroxy-5-deazariboflavin synthase activity"/>
    <property type="evidence" value="ECO:0007669"/>
    <property type="project" value="UniProtKB-EC"/>
</dbReference>
<dbReference type="Proteomes" id="UP000198669">
    <property type="component" value="Unassembled WGS sequence"/>
</dbReference>
<dbReference type="InterPro" id="IPR019939">
    <property type="entry name" value="CofG_family"/>
</dbReference>
<evidence type="ECO:0000256" key="9">
    <source>
        <dbReference type="ARBA" id="ARBA00048974"/>
    </source>
</evidence>
<feature type="binding site" evidence="10">
    <location>
        <position position="26"/>
    </location>
    <ligand>
        <name>[4Fe-4S] cluster</name>
        <dbReference type="ChEBI" id="CHEBI:49883"/>
        <note>4Fe-4S-S-AdoMet</note>
    </ligand>
</feature>
<dbReference type="GO" id="GO:0051539">
    <property type="term" value="F:4 iron, 4 sulfur cluster binding"/>
    <property type="evidence" value="ECO:0007669"/>
    <property type="project" value="UniProtKB-KW"/>
</dbReference>
<keyword evidence="5 10" id="KW-0479">Metal-binding</keyword>
<keyword evidence="3 10" id="KW-0004">4Fe-4S</keyword>
<name>A0A1L3Q2C6_9EURY</name>
<dbReference type="GO" id="GO:0016765">
    <property type="term" value="F:transferase activity, transferring alkyl or aryl (other than methyl) groups"/>
    <property type="evidence" value="ECO:0007669"/>
    <property type="project" value="InterPro"/>
</dbReference>
<dbReference type="InterPro" id="IPR007197">
    <property type="entry name" value="rSAM"/>
</dbReference>
<dbReference type="PANTHER" id="PTHR43076">
    <property type="entry name" value="FO SYNTHASE (COFH)"/>
    <property type="match status" value="1"/>
</dbReference>
<dbReference type="GO" id="GO:0005506">
    <property type="term" value="F:iron ion binding"/>
    <property type="evidence" value="ECO:0007669"/>
    <property type="project" value="UniProtKB-UniRule"/>
</dbReference>
<evidence type="ECO:0000256" key="3">
    <source>
        <dbReference type="ARBA" id="ARBA00022485"/>
    </source>
</evidence>
<dbReference type="RefSeq" id="WP_072561466.1">
    <property type="nucleotide sequence ID" value="NZ_CP017921.1"/>
</dbReference>
<dbReference type="Proteomes" id="UP000267921">
    <property type="component" value="Unassembled WGS sequence"/>
</dbReference>
<dbReference type="SMART" id="SM00729">
    <property type="entry name" value="Elp3"/>
    <property type="match status" value="1"/>
</dbReference>
<dbReference type="NCBIfam" id="TIGR03550">
    <property type="entry name" value="F420_cofG"/>
    <property type="match status" value="1"/>
</dbReference>
<evidence type="ECO:0000313" key="17">
    <source>
        <dbReference type="Proteomes" id="UP000267921"/>
    </source>
</evidence>
<dbReference type="Pfam" id="PF04055">
    <property type="entry name" value="Radical_SAM"/>
    <property type="match status" value="1"/>
</dbReference>
<dbReference type="PANTHER" id="PTHR43076:SF15">
    <property type="entry name" value="7,8-DIDEMETHYL-8-HYDROXY-5-DEAZARIBOFLAVIN SYNTHASE"/>
    <property type="match status" value="1"/>
</dbReference>
<keyword evidence="8 10" id="KW-0456">Lyase</keyword>
<sequence>MPEYATFARNVFIPVTNICRNNCHYCTFRREPSHPDAHLMDEKEIGDILSHGKKAGCTEALFVFGEYAEEVPEYMEWLGQRGYSSTVDYVYKLCEMAIGKGLLPHTNAGILTYEEMEVLKPVNASMGLMLETTARLPAHELSPGKEPEIRLAMIEDAGKLHIPFTTGILVGIGETRKNRIDSLETIAELQFKYGHIQEVIIQNFMPKPGTRMERTRPPSKEEMLDTVQLARSILPADVEVQVAPNLIDPYLLIKAGAKDLGGISPTTIDWINPEAEWPDVEKLKTMARDIPLKERLPIYPQYIRSGWYSKQLDGLINSLANSEGYRK</sequence>
<dbReference type="OrthoDB" id="35347at2157"/>
<comment type="similarity">
    <text evidence="10">Belongs to the radical SAM superfamily. CofG family.</text>
</comment>
<reference evidence="13 17" key="3">
    <citation type="submission" date="2018-10" db="EMBL/GenBank/DDBJ databases">
        <title>Cultivation of a novel Methanohalophilus strain from Kebrit Deep of the Red Sea and a genomic comparison of members of the genus Methanohalophilus.</title>
        <authorList>
            <person name="Guan Y."/>
            <person name="Ngugi D.K."/>
            <person name="Stingl U."/>
        </authorList>
    </citation>
    <scope>NUCLEOTIDE SEQUENCE [LARGE SCALE GENOMIC DNA]</scope>
    <source>
        <strain evidence="13 17">DSM 3094</strain>
    </source>
</reference>
<reference evidence="12 15" key="1">
    <citation type="submission" date="2016-10" db="EMBL/GenBank/DDBJ databases">
        <title>Methanohalophilus halophilus.</title>
        <authorList>
            <person name="L'haridon S."/>
        </authorList>
    </citation>
    <scope>NUCLEOTIDE SEQUENCE [LARGE SCALE GENOMIC DNA]</scope>
    <source>
        <strain evidence="12 15">Z-7982</strain>
    </source>
</reference>
<dbReference type="NCBIfam" id="NF004884">
    <property type="entry name" value="PRK06245.1"/>
    <property type="match status" value="1"/>
</dbReference>
<protein>
    <recommendedName>
        <fullName evidence="2 10">7,8-didemethyl-8-hydroxy-5-deazariboflavin synthase</fullName>
        <ecNumber evidence="2 10">4.3.1.32</ecNumber>
    </recommendedName>
    <alternativeName>
        <fullName evidence="10">FO synthase subunit 1</fullName>
    </alternativeName>
</protein>
<dbReference type="InterPro" id="IPR006638">
    <property type="entry name" value="Elp3/MiaA/NifB-like_rSAM"/>
</dbReference>
<evidence type="ECO:0000256" key="6">
    <source>
        <dbReference type="ARBA" id="ARBA00023004"/>
    </source>
</evidence>
<evidence type="ECO:0000313" key="13">
    <source>
        <dbReference type="EMBL" id="RNI09916.1"/>
    </source>
</evidence>
<keyword evidence="4 10" id="KW-0949">S-adenosyl-L-methionine</keyword>
<comment type="function">
    <text evidence="10">Catalyzes the radical-mediated synthesis of 7,8-didemethyl-8-hydroxy-5-deazariboflavin (FO) from 5-amino-5-(4-hydroxybenzyl)-6-(D-ribitylimino)-5,6-dihydrouracil.</text>
</comment>
<evidence type="ECO:0000256" key="5">
    <source>
        <dbReference type="ARBA" id="ARBA00022723"/>
    </source>
</evidence>
<reference evidence="14 16" key="2">
    <citation type="submission" date="2016-10" db="EMBL/GenBank/DDBJ databases">
        <authorList>
            <person name="de Groot N.N."/>
        </authorList>
    </citation>
    <scope>NUCLEOTIDE SEQUENCE [LARGE SCALE GENOMIC DNA]</scope>
    <source>
        <strain evidence="14 16">Z-7982</strain>
    </source>
</reference>
<comment type="catalytic activity">
    <reaction evidence="9 10">
        <text>5-amino-5-(4-hydroxybenzyl)-6-(D-ribitylimino)-5,6-dihydrouracil + S-adenosyl-L-methionine = 7,8-didemethyl-8-hydroxy-5-deazariboflavin + 5'-deoxyadenosine + L-methionine + NH4(+) + H(+)</text>
        <dbReference type="Rhea" id="RHEA:55204"/>
        <dbReference type="ChEBI" id="CHEBI:15378"/>
        <dbReference type="ChEBI" id="CHEBI:17319"/>
        <dbReference type="ChEBI" id="CHEBI:28938"/>
        <dbReference type="ChEBI" id="CHEBI:57844"/>
        <dbReference type="ChEBI" id="CHEBI:59789"/>
        <dbReference type="ChEBI" id="CHEBI:59904"/>
        <dbReference type="ChEBI" id="CHEBI:85936"/>
        <dbReference type="EC" id="4.3.1.32"/>
    </reaction>
</comment>
<dbReference type="GeneID" id="30583236"/>
<keyword evidence="7 10" id="KW-0411">Iron-sulfur</keyword>
<accession>A0A1L3Q2C6</accession>
<dbReference type="SFLD" id="SFLDF00294">
    <property type="entry name" value="7_8-didemethyl-8-hydroxy-5-dea"/>
    <property type="match status" value="1"/>
</dbReference>
<dbReference type="EMBL" id="FNMU01000006">
    <property type="protein sequence ID" value="SDW90793.1"/>
    <property type="molecule type" value="Genomic_DNA"/>
</dbReference>
<dbReference type="InterPro" id="IPR034405">
    <property type="entry name" value="F420"/>
</dbReference>
<dbReference type="STRING" id="2177.BHR79_05680"/>
<evidence type="ECO:0000256" key="4">
    <source>
        <dbReference type="ARBA" id="ARBA00022691"/>
    </source>
</evidence>
<feature type="binding site" evidence="10">
    <location>
        <position position="23"/>
    </location>
    <ligand>
        <name>[4Fe-4S] cluster</name>
        <dbReference type="ChEBI" id="CHEBI:49883"/>
        <note>4Fe-4S-S-AdoMet</note>
    </ligand>
</feature>
<dbReference type="KEGG" id="mhaz:BHR79_05680"/>
<gene>
    <name evidence="10 13" type="primary">cofG</name>
    <name evidence="12" type="ORF">BHR79_05680</name>
    <name evidence="13" type="ORF">EFE40_04570</name>
    <name evidence="14" type="ORF">SAMN04515625_1845</name>
</gene>
<dbReference type="EMBL" id="CP017921">
    <property type="protein sequence ID" value="APH39028.1"/>
    <property type="molecule type" value="Genomic_DNA"/>
</dbReference>
<comment type="cofactor">
    <cofactor evidence="10">
        <name>[4Fe-4S] cluster</name>
        <dbReference type="ChEBI" id="CHEBI:49883"/>
    </cofactor>
    <text evidence="10">Binds 1 [4Fe-4S] cluster. The cluster is coordinated with 3 cysteines and an exchangeable S-adenosyl-L-methionine.</text>
</comment>
<dbReference type="InterPro" id="IPR013785">
    <property type="entry name" value="Aldolase_TIM"/>
</dbReference>
<evidence type="ECO:0000256" key="7">
    <source>
        <dbReference type="ARBA" id="ARBA00023014"/>
    </source>
</evidence>
<feature type="binding site" evidence="10">
    <location>
        <position position="19"/>
    </location>
    <ligand>
        <name>[4Fe-4S] cluster</name>
        <dbReference type="ChEBI" id="CHEBI:49883"/>
        <note>4Fe-4S-S-AdoMet</note>
    </ligand>
</feature>
<dbReference type="UniPathway" id="UPA00072"/>
<dbReference type="EC" id="4.3.1.32" evidence="2 10"/>
<evidence type="ECO:0000313" key="16">
    <source>
        <dbReference type="Proteomes" id="UP000198669"/>
    </source>
</evidence>
<comment type="pathway">
    <text evidence="1 10">Cofactor biosynthesis; coenzyme F0 biosynthesis.</text>
</comment>
<evidence type="ECO:0000313" key="12">
    <source>
        <dbReference type="EMBL" id="APH39028.1"/>
    </source>
</evidence>
<comment type="subunit">
    <text evidence="10">The FO synthase complex consists of two subunits, CofG and CofH.</text>
</comment>
<evidence type="ECO:0000259" key="11">
    <source>
        <dbReference type="PROSITE" id="PS51918"/>
    </source>
</evidence>
<dbReference type="SUPFAM" id="SSF102114">
    <property type="entry name" value="Radical SAM enzymes"/>
    <property type="match status" value="1"/>
</dbReference>
<dbReference type="InterPro" id="IPR058240">
    <property type="entry name" value="rSAM_sf"/>
</dbReference>
<evidence type="ECO:0000256" key="10">
    <source>
        <dbReference type="HAMAP-Rule" id="MF_01611"/>
    </source>
</evidence>
<dbReference type="SFLD" id="SFLDG01388">
    <property type="entry name" value="7_8-didemethyl-8-hydroxy-5-dea"/>
    <property type="match status" value="1"/>
</dbReference>
<dbReference type="SFLD" id="SFLDS00029">
    <property type="entry name" value="Radical_SAM"/>
    <property type="match status" value="1"/>
</dbReference>
<dbReference type="AlphaFoldDB" id="A0A1L3Q2C6"/>
<dbReference type="CDD" id="cd01335">
    <property type="entry name" value="Radical_SAM"/>
    <property type="match status" value="1"/>
</dbReference>
<dbReference type="HAMAP" id="MF_01611">
    <property type="entry name" value="FO_synth_sub1"/>
    <property type="match status" value="1"/>
</dbReference>
<evidence type="ECO:0000256" key="8">
    <source>
        <dbReference type="ARBA" id="ARBA00023239"/>
    </source>
</evidence>
<keyword evidence="6 10" id="KW-0408">Iron</keyword>
<feature type="domain" description="Radical SAM core" evidence="11">
    <location>
        <begin position="5"/>
        <end position="245"/>
    </location>
</feature>
<evidence type="ECO:0000256" key="2">
    <source>
        <dbReference type="ARBA" id="ARBA00012126"/>
    </source>
</evidence>
<evidence type="ECO:0000256" key="1">
    <source>
        <dbReference type="ARBA" id="ARBA00004712"/>
    </source>
</evidence>
<dbReference type="Gene3D" id="3.20.20.70">
    <property type="entry name" value="Aldolase class I"/>
    <property type="match status" value="1"/>
</dbReference>
<dbReference type="Proteomes" id="UP000186879">
    <property type="component" value="Chromosome"/>
</dbReference>